<dbReference type="EMBL" id="CP053697">
    <property type="protein sequence ID" value="QKE65251.1"/>
    <property type="molecule type" value="Genomic_DNA"/>
</dbReference>
<proteinExistence type="predicted"/>
<dbReference type="AlphaFoldDB" id="A0A6M8FD41"/>
<reference evidence="3" key="1">
    <citation type="submission" date="2020-07" db="EMBL/GenBank/DDBJ databases">
        <title>Nitrate ammonifying Pseudomonas campi sp. nov. isolated from German agricultural grassland.</title>
        <authorList>
            <person name="Timsy T."/>
            <person name="Ulrich A."/>
            <person name="Spanner T."/>
            <person name="Foesel B."/>
            <person name="Kolb S."/>
            <person name="Horn M.A."/>
            <person name="Behrendt U."/>
        </authorList>
    </citation>
    <scope>NUCLEOTIDE SEQUENCE</scope>
    <source>
        <strain evidence="3">S1-A32-2</strain>
    </source>
</reference>
<keyword evidence="4" id="KW-1185">Reference proteome</keyword>
<feature type="signal peptide" evidence="2">
    <location>
        <begin position="1"/>
        <end position="19"/>
    </location>
</feature>
<evidence type="ECO:0008006" key="5">
    <source>
        <dbReference type="Google" id="ProtNLM"/>
    </source>
</evidence>
<sequence>MRNQLIAATLLAASTAASAANLPAFNVTCPTDVSVRAEAGGPVYINDQQATLHKFSEQYFEAKGEGMTVSVSLTASGTPTVSYTGKQGANGMCEEKQEDPATETAPPTQPDEQQ</sequence>
<evidence type="ECO:0000256" key="2">
    <source>
        <dbReference type="SAM" id="SignalP"/>
    </source>
</evidence>
<dbReference type="RefSeq" id="WP_173210973.1">
    <property type="nucleotide sequence ID" value="NZ_CP053697.2"/>
</dbReference>
<gene>
    <name evidence="3" type="ORF">HNE05_18445</name>
</gene>
<feature type="chain" id="PRO_5026836734" description="Lipoprotein" evidence="2">
    <location>
        <begin position="20"/>
        <end position="114"/>
    </location>
</feature>
<name>A0A6M8FD41_9GAMM</name>
<feature type="compositionally biased region" description="Polar residues" evidence="1">
    <location>
        <begin position="76"/>
        <end position="87"/>
    </location>
</feature>
<accession>A0A6M8FD41</accession>
<feature type="region of interest" description="Disordered" evidence="1">
    <location>
        <begin position="76"/>
        <end position="114"/>
    </location>
</feature>
<keyword evidence="2" id="KW-0732">Signal</keyword>
<evidence type="ECO:0000256" key="1">
    <source>
        <dbReference type="SAM" id="MobiDB-lite"/>
    </source>
</evidence>
<evidence type="ECO:0000313" key="3">
    <source>
        <dbReference type="EMBL" id="QKE65251.1"/>
    </source>
</evidence>
<organism evidence="3 4">
    <name type="scientific">Aquipseudomonas campi</name>
    <dbReference type="NCBI Taxonomy" id="2731681"/>
    <lineage>
        <taxon>Bacteria</taxon>
        <taxon>Pseudomonadati</taxon>
        <taxon>Pseudomonadota</taxon>
        <taxon>Gammaproteobacteria</taxon>
        <taxon>Pseudomonadales</taxon>
        <taxon>Pseudomonadaceae</taxon>
        <taxon>Aquipseudomonas</taxon>
    </lineage>
</organism>
<evidence type="ECO:0000313" key="4">
    <source>
        <dbReference type="Proteomes" id="UP000501379"/>
    </source>
</evidence>
<dbReference type="KEGG" id="pcam:HNE05_18445"/>
<protein>
    <recommendedName>
        <fullName evidence="5">Lipoprotein</fullName>
    </recommendedName>
</protein>
<dbReference type="Proteomes" id="UP000501379">
    <property type="component" value="Chromosome"/>
</dbReference>